<accession>A0A2A2TJ67</accession>
<dbReference type="AlphaFoldDB" id="A0A2A2TJ67"/>
<comment type="caution">
    <text evidence="1">The sequence shown here is derived from an EMBL/GenBank/DDBJ whole genome shotgun (WGS) entry which is preliminary data.</text>
</comment>
<evidence type="ECO:0000313" key="1">
    <source>
        <dbReference type="EMBL" id="PAX54610.1"/>
    </source>
</evidence>
<proteinExistence type="predicted"/>
<organism evidence="1 2">
    <name type="scientific">Brunnivagina elsteri CCALA 953</name>
    <dbReference type="NCBI Taxonomy" id="987040"/>
    <lineage>
        <taxon>Bacteria</taxon>
        <taxon>Bacillati</taxon>
        <taxon>Cyanobacteriota</taxon>
        <taxon>Cyanophyceae</taxon>
        <taxon>Nostocales</taxon>
        <taxon>Calotrichaceae</taxon>
        <taxon>Brunnivagina</taxon>
    </lineage>
</organism>
<dbReference type="Proteomes" id="UP000218238">
    <property type="component" value="Unassembled WGS sequence"/>
</dbReference>
<dbReference type="RefSeq" id="WP_095721948.1">
    <property type="nucleotide sequence ID" value="NZ_NTFS01000111.1"/>
</dbReference>
<dbReference type="OrthoDB" id="517761at2"/>
<reference evidence="1 2" key="1">
    <citation type="submission" date="2017-08" db="EMBL/GenBank/DDBJ databases">
        <title>Draft genome sequence of filamentous cyanobacterium Calothrix elsteri CCALA 953.</title>
        <authorList>
            <person name="Gagunashvili A.N."/>
            <person name="Elster J."/>
            <person name="Andresson O.S."/>
        </authorList>
    </citation>
    <scope>NUCLEOTIDE SEQUENCE [LARGE SCALE GENOMIC DNA]</scope>
    <source>
        <strain evidence="1 2">CCALA 953</strain>
    </source>
</reference>
<keyword evidence="2" id="KW-1185">Reference proteome</keyword>
<sequence>MFNGNLKKEAIAKLEAADKEYQATAADVTEKAVALYEKRKATAEQIIQACEQYINTLANSPKEFDKSVSEFKVEFTKFSQIIQQIKFEADKADKISGSMAGAGTAAGVGVAAFGPTAAMAIATTFGTASTGTAISALSGAVATNAALAWLGGGAVVAGGGGMAAGNFLLAMAGPVGWAIGGTTLVGSTLWARHKNEEIAQKANQETVNIKSKTTKFKADKEEIAKLLKLTQGHADGVNTRLNFLKQEATNNYLDFSHDHKIELATLINNIQALSQLLNKTLS</sequence>
<gene>
    <name evidence="1" type="ORF">CK510_12125</name>
</gene>
<dbReference type="EMBL" id="NTFS01000111">
    <property type="protein sequence ID" value="PAX54610.1"/>
    <property type="molecule type" value="Genomic_DNA"/>
</dbReference>
<evidence type="ECO:0000313" key="2">
    <source>
        <dbReference type="Proteomes" id="UP000218238"/>
    </source>
</evidence>
<name>A0A2A2TJ67_9CYAN</name>
<protein>
    <submittedName>
        <fullName evidence="1">Uncharacterized protein</fullName>
    </submittedName>
</protein>